<dbReference type="Gene3D" id="3.40.50.1820">
    <property type="entry name" value="alpha/beta hydrolase"/>
    <property type="match status" value="1"/>
</dbReference>
<dbReference type="PROSITE" id="PS01174">
    <property type="entry name" value="LIPASE_GDXG_SER"/>
    <property type="match status" value="1"/>
</dbReference>
<feature type="domain" description="Alpha/beta hydrolase fold-3" evidence="4">
    <location>
        <begin position="69"/>
        <end position="273"/>
    </location>
</feature>
<evidence type="ECO:0000313" key="5">
    <source>
        <dbReference type="EMBL" id="ONM48529.1"/>
    </source>
</evidence>
<dbReference type="PROSITE" id="PS00122">
    <property type="entry name" value="CARBOXYLESTERASE_B_1"/>
    <property type="match status" value="1"/>
</dbReference>
<dbReference type="InterPro" id="IPR050300">
    <property type="entry name" value="GDXG_lipolytic_enzyme"/>
</dbReference>
<dbReference type="InterPro" id="IPR013094">
    <property type="entry name" value="AB_hydrolase_3"/>
</dbReference>
<dbReference type="PANTHER" id="PTHR48081">
    <property type="entry name" value="AB HYDROLASE SUPERFAMILY PROTEIN C4A8.06C"/>
    <property type="match status" value="1"/>
</dbReference>
<comment type="similarity">
    <text evidence="1">Belongs to the 'GDXG' lipolytic enzyme family.</text>
</comment>
<dbReference type="STRING" id="1538463.B0T36_05240"/>
<dbReference type="InterPro" id="IPR033140">
    <property type="entry name" value="Lipase_GDXG_put_SER_AS"/>
</dbReference>
<dbReference type="RefSeq" id="WP_077116785.1">
    <property type="nucleotide sequence ID" value="NZ_MUKP01000049.1"/>
</dbReference>
<evidence type="ECO:0000256" key="2">
    <source>
        <dbReference type="ARBA" id="ARBA00022801"/>
    </source>
</evidence>
<evidence type="ECO:0000256" key="1">
    <source>
        <dbReference type="ARBA" id="ARBA00010515"/>
    </source>
</evidence>
<proteinExistence type="inferred from homology"/>
<evidence type="ECO:0000259" key="4">
    <source>
        <dbReference type="Pfam" id="PF07859"/>
    </source>
</evidence>
<sequence length="299" mass="32503">MLATLNAGFPDVSTMPPAQVREAIRSRRGPLAGRPDMREVRNFGISGPGGTLDLRVYRPYRHDTPLPVVVFAHGGGFVFCDLDSHDEFCRSMAEGVGAVVVSVNYRLAPEHSGPAAHNDMYAALEWAAEHASSFGGDPTRIVVAGDSAGGNLAATVAIAARDRGGPSIAAQVLLYPVIDDDFETESYRRYGSGYYNTTKAMRWYWQQYAPNGTDDPRLIPTRAKTLAGLPPTVLITAELDPPCSAGDAYAHQLQAAGVRVQHRRYDGLFHGFLTFPNLTFTGTARKEIWEMTRTALTTT</sequence>
<comment type="caution">
    <text evidence="5">The sequence shown here is derived from an EMBL/GenBank/DDBJ whole genome shotgun (WGS) entry which is preliminary data.</text>
</comment>
<protein>
    <submittedName>
        <fullName evidence="5">Esterase</fullName>
    </submittedName>
</protein>
<name>A0A1V2TG84_9NOCA</name>
<dbReference type="SUPFAM" id="SSF53474">
    <property type="entry name" value="alpha/beta-Hydrolases"/>
    <property type="match status" value="1"/>
</dbReference>
<dbReference type="AlphaFoldDB" id="A0A1V2TG84"/>
<accession>A0A1V2TG84</accession>
<feature type="active site" evidence="3">
    <location>
        <position position="147"/>
    </location>
</feature>
<reference evidence="5 6" key="1">
    <citation type="journal article" date="2016" name="Antonie Van Leeuwenhoek">
        <title>Nocardia donostiensis sp. nov., isolated from human respiratory specimens.</title>
        <authorList>
            <person name="Ercibengoa M."/>
            <person name="Bell M."/>
            <person name="Marimon J.M."/>
            <person name="Humrighouse B."/>
            <person name="Klenk H.P."/>
            <person name="Potter G."/>
            <person name="Perez-Trallero E."/>
        </authorList>
    </citation>
    <scope>NUCLEOTIDE SEQUENCE [LARGE SCALE GENOMIC DNA]</scope>
    <source>
        <strain evidence="5 6">X1655</strain>
    </source>
</reference>
<evidence type="ECO:0000313" key="6">
    <source>
        <dbReference type="Proteomes" id="UP000188836"/>
    </source>
</evidence>
<gene>
    <name evidence="5" type="ORF">B0T46_11970</name>
</gene>
<keyword evidence="6" id="KW-1185">Reference proteome</keyword>
<dbReference type="EMBL" id="MUMY01000009">
    <property type="protein sequence ID" value="ONM48529.1"/>
    <property type="molecule type" value="Genomic_DNA"/>
</dbReference>
<dbReference type="OrthoDB" id="3181909at2"/>
<organism evidence="5 6">
    <name type="scientific">Nocardia donostiensis</name>
    <dbReference type="NCBI Taxonomy" id="1538463"/>
    <lineage>
        <taxon>Bacteria</taxon>
        <taxon>Bacillati</taxon>
        <taxon>Actinomycetota</taxon>
        <taxon>Actinomycetes</taxon>
        <taxon>Mycobacteriales</taxon>
        <taxon>Nocardiaceae</taxon>
        <taxon>Nocardia</taxon>
    </lineage>
</organism>
<keyword evidence="2" id="KW-0378">Hydrolase</keyword>
<dbReference type="InterPro" id="IPR019826">
    <property type="entry name" value="Carboxylesterase_B_AS"/>
</dbReference>
<dbReference type="Proteomes" id="UP000188836">
    <property type="component" value="Unassembled WGS sequence"/>
</dbReference>
<dbReference type="Pfam" id="PF07859">
    <property type="entry name" value="Abhydrolase_3"/>
    <property type="match status" value="1"/>
</dbReference>
<dbReference type="InterPro" id="IPR029058">
    <property type="entry name" value="AB_hydrolase_fold"/>
</dbReference>
<evidence type="ECO:0000256" key="3">
    <source>
        <dbReference type="PROSITE-ProRule" id="PRU10038"/>
    </source>
</evidence>
<dbReference type="GO" id="GO:0016787">
    <property type="term" value="F:hydrolase activity"/>
    <property type="evidence" value="ECO:0007669"/>
    <property type="project" value="UniProtKB-KW"/>
</dbReference>
<dbReference type="PANTHER" id="PTHR48081:SF8">
    <property type="entry name" value="ALPHA_BETA HYDROLASE FOLD-3 DOMAIN-CONTAINING PROTEIN-RELATED"/>
    <property type="match status" value="1"/>
</dbReference>